<evidence type="ECO:0000313" key="6">
    <source>
        <dbReference type="EMBL" id="AKD54074.1"/>
    </source>
</evidence>
<organism evidence="6 7">
    <name type="scientific">Spirosoma radiotolerans</name>
    <dbReference type="NCBI Taxonomy" id="1379870"/>
    <lineage>
        <taxon>Bacteria</taxon>
        <taxon>Pseudomonadati</taxon>
        <taxon>Bacteroidota</taxon>
        <taxon>Cytophagia</taxon>
        <taxon>Cytophagales</taxon>
        <taxon>Cytophagaceae</taxon>
        <taxon>Spirosoma</taxon>
    </lineage>
</organism>
<dbReference type="PANTHER" id="PTHR42872">
    <property type="entry name" value="PROTEIN-GLUTAMATE METHYLESTERASE/PROTEIN-GLUTAMINE GLUTAMINASE"/>
    <property type="match status" value="1"/>
</dbReference>
<dbReference type="EMBL" id="CP010429">
    <property type="protein sequence ID" value="AKD54074.1"/>
    <property type="molecule type" value="Genomic_DNA"/>
</dbReference>
<evidence type="ECO:0000259" key="5">
    <source>
        <dbReference type="PROSITE" id="PS50122"/>
    </source>
</evidence>
<evidence type="ECO:0000256" key="4">
    <source>
        <dbReference type="PROSITE-ProRule" id="PRU00050"/>
    </source>
</evidence>
<dbReference type="AlphaFoldDB" id="A0A0E3ZTV7"/>
<dbReference type="InterPro" id="IPR000673">
    <property type="entry name" value="Sig_transdc_resp-reg_Me-estase"/>
</dbReference>
<dbReference type="PIRSF" id="PIRSF036461">
    <property type="entry name" value="Chmtx_methlestr"/>
    <property type="match status" value="1"/>
</dbReference>
<evidence type="ECO:0000256" key="1">
    <source>
        <dbReference type="ARBA" id="ARBA00022801"/>
    </source>
</evidence>
<dbReference type="Gene3D" id="3.40.50.180">
    <property type="entry name" value="Methylesterase CheB, C-terminal domain"/>
    <property type="match status" value="1"/>
</dbReference>
<accession>A0A0E3ZTV7</accession>
<dbReference type="Proteomes" id="UP000033054">
    <property type="component" value="Chromosome"/>
</dbReference>
<dbReference type="GO" id="GO:0005737">
    <property type="term" value="C:cytoplasm"/>
    <property type="evidence" value="ECO:0007669"/>
    <property type="project" value="InterPro"/>
</dbReference>
<gene>
    <name evidence="6" type="ORF">SD10_03330</name>
</gene>
<dbReference type="GO" id="GO:0006935">
    <property type="term" value="P:chemotaxis"/>
    <property type="evidence" value="ECO:0007669"/>
    <property type="project" value="UniProtKB-UniRule"/>
</dbReference>
<dbReference type="GO" id="GO:0008984">
    <property type="term" value="F:protein-glutamate methylesterase activity"/>
    <property type="evidence" value="ECO:0007669"/>
    <property type="project" value="UniProtKB-EC"/>
</dbReference>
<keyword evidence="1 4" id="KW-0378">Hydrolase</keyword>
<dbReference type="SUPFAM" id="SSF52738">
    <property type="entry name" value="Methylesterase CheB, C-terminal domain"/>
    <property type="match status" value="1"/>
</dbReference>
<evidence type="ECO:0000313" key="7">
    <source>
        <dbReference type="Proteomes" id="UP000033054"/>
    </source>
</evidence>
<dbReference type="InterPro" id="IPR035909">
    <property type="entry name" value="CheB_C"/>
</dbReference>
<proteinExistence type="predicted"/>
<evidence type="ECO:0000256" key="2">
    <source>
        <dbReference type="ARBA" id="ARBA00039140"/>
    </source>
</evidence>
<reference evidence="6 7" key="1">
    <citation type="journal article" date="2014" name="Curr. Microbiol.">
        <title>Spirosoma radiotolerans sp. nov., a gamma-radiation-resistant bacterium isolated from gamma ray-irradiated soil.</title>
        <authorList>
            <person name="Lee J.J."/>
            <person name="Srinivasan S."/>
            <person name="Lim S."/>
            <person name="Joe M."/>
            <person name="Im S."/>
            <person name="Bae S.I."/>
            <person name="Park K.R."/>
            <person name="Han J.H."/>
            <person name="Park S.H."/>
            <person name="Joo B.M."/>
            <person name="Park S.J."/>
            <person name="Kim M.K."/>
        </authorList>
    </citation>
    <scope>NUCLEOTIDE SEQUENCE [LARGE SCALE GENOMIC DNA]</scope>
    <source>
        <strain evidence="6 7">DG5A</strain>
    </source>
</reference>
<keyword evidence="4" id="KW-0145">Chemotaxis</keyword>
<name>A0A0E3ZTV7_9BACT</name>
<dbReference type="KEGG" id="srd:SD10_03330"/>
<dbReference type="GO" id="GO:0000156">
    <property type="term" value="F:phosphorelay response regulator activity"/>
    <property type="evidence" value="ECO:0007669"/>
    <property type="project" value="InterPro"/>
</dbReference>
<feature type="active site" evidence="4">
    <location>
        <position position="138"/>
    </location>
</feature>
<dbReference type="STRING" id="1379870.SD10_03330"/>
<dbReference type="HOGENOM" id="CLU_000445_51_1_10"/>
<dbReference type="InterPro" id="IPR011247">
    <property type="entry name" value="Chemotax_prot-Glu_Me-esterase"/>
</dbReference>
<sequence length="351" mass="38461">MEKSTQKTVKRDIVIIGSSAGGLPALMEIVAALPPNFPAAILIVQHIPPYSVSNLHQILNRLGPLPATIAKDGELIEPGKIYVASPDHHLLVEDGKIGVKRGPKENRFRPSVDALFRSAAYTYGSRVIGIVLSGVLDDGTSGLWSVKRLGGLTMIQQPEDALFPQMPLNVQEQVEVDHSLPASQMAALLAQLTAEPTRPTIKLTKRELKLLEMEIVIAGKDNAFEMGIIDMGELTPFTCPECHGALTQLKEGNIIRFRCHTGHAYTISALLSEVTTNVEAILWQAMQGLEETTMLLTRLGQHFEKLNHDEVAQVFFQKSKLIKDRSQVVHDSVFSQELLSGDIGLKIQADV</sequence>
<dbReference type="RefSeq" id="WP_046375671.1">
    <property type="nucleotide sequence ID" value="NZ_CP010429.1"/>
</dbReference>
<feature type="active site" evidence="4">
    <location>
        <position position="19"/>
    </location>
</feature>
<evidence type="ECO:0000256" key="3">
    <source>
        <dbReference type="ARBA" id="ARBA00048267"/>
    </source>
</evidence>
<keyword evidence="7" id="KW-1185">Reference proteome</keyword>
<protein>
    <recommendedName>
        <fullName evidence="2">protein-glutamate methylesterase</fullName>
        <ecNumber evidence="2">3.1.1.61</ecNumber>
    </recommendedName>
</protein>
<dbReference type="PROSITE" id="PS50122">
    <property type="entry name" value="CHEB"/>
    <property type="match status" value="1"/>
</dbReference>
<feature type="domain" description="CheB-type methylesterase" evidence="5">
    <location>
        <begin position="7"/>
        <end position="191"/>
    </location>
</feature>
<dbReference type="OrthoDB" id="1524092at2"/>
<dbReference type="EC" id="3.1.1.61" evidence="2"/>
<dbReference type="CDD" id="cd16433">
    <property type="entry name" value="CheB"/>
    <property type="match status" value="1"/>
</dbReference>
<dbReference type="PATRIC" id="fig|1379870.5.peg.731"/>
<feature type="active site" evidence="4">
    <location>
        <position position="46"/>
    </location>
</feature>
<comment type="catalytic activity">
    <reaction evidence="3">
        <text>[protein]-L-glutamate 5-O-methyl ester + H2O = L-glutamyl-[protein] + methanol + H(+)</text>
        <dbReference type="Rhea" id="RHEA:23236"/>
        <dbReference type="Rhea" id="RHEA-COMP:10208"/>
        <dbReference type="Rhea" id="RHEA-COMP:10311"/>
        <dbReference type="ChEBI" id="CHEBI:15377"/>
        <dbReference type="ChEBI" id="CHEBI:15378"/>
        <dbReference type="ChEBI" id="CHEBI:17790"/>
        <dbReference type="ChEBI" id="CHEBI:29973"/>
        <dbReference type="ChEBI" id="CHEBI:82795"/>
        <dbReference type="EC" id="3.1.1.61"/>
    </reaction>
</comment>
<dbReference type="PANTHER" id="PTHR42872:SF6">
    <property type="entry name" value="PROTEIN-GLUTAMATE METHYLESTERASE_PROTEIN-GLUTAMINE GLUTAMINASE"/>
    <property type="match status" value="1"/>
</dbReference>
<dbReference type="Pfam" id="PF01339">
    <property type="entry name" value="CheB_methylest"/>
    <property type="match status" value="1"/>
</dbReference>